<dbReference type="EMBL" id="JQCE01000057">
    <property type="protein sequence ID" value="KRO16063.1"/>
    <property type="molecule type" value="Genomic_DNA"/>
</dbReference>
<dbReference type="Pfam" id="PF16110">
    <property type="entry name" value="DUF4828"/>
    <property type="match status" value="1"/>
</dbReference>
<organism evidence="1 2">
    <name type="scientific">Lacticaseibacillus saniviri JCM 17471 = DSM 24301</name>
    <dbReference type="NCBI Taxonomy" id="1293598"/>
    <lineage>
        <taxon>Bacteria</taxon>
        <taxon>Bacillati</taxon>
        <taxon>Bacillota</taxon>
        <taxon>Bacilli</taxon>
        <taxon>Lactobacillales</taxon>
        <taxon>Lactobacillaceae</taxon>
        <taxon>Lacticaseibacillus</taxon>
    </lineage>
</organism>
<evidence type="ECO:0000313" key="2">
    <source>
        <dbReference type="Proteomes" id="UP000050969"/>
    </source>
</evidence>
<reference evidence="1 2" key="1">
    <citation type="journal article" date="2015" name="Genome Announc.">
        <title>Expanding the biotechnology potential of lactobacilli through comparative genomics of 213 strains and associated genera.</title>
        <authorList>
            <person name="Sun Z."/>
            <person name="Harris H.M."/>
            <person name="McCann A."/>
            <person name="Guo C."/>
            <person name="Argimon S."/>
            <person name="Zhang W."/>
            <person name="Yang X."/>
            <person name="Jeffery I.B."/>
            <person name="Cooney J.C."/>
            <person name="Kagawa T.F."/>
            <person name="Liu W."/>
            <person name="Song Y."/>
            <person name="Salvetti E."/>
            <person name="Wrobel A."/>
            <person name="Rasinkangas P."/>
            <person name="Parkhill J."/>
            <person name="Rea M.C."/>
            <person name="O'Sullivan O."/>
            <person name="Ritari J."/>
            <person name="Douillard F.P."/>
            <person name="Paul Ross R."/>
            <person name="Yang R."/>
            <person name="Briner A.E."/>
            <person name="Felis G.E."/>
            <person name="de Vos W.M."/>
            <person name="Barrangou R."/>
            <person name="Klaenhammer T.R."/>
            <person name="Caufield P.W."/>
            <person name="Cui Y."/>
            <person name="Zhang H."/>
            <person name="O'Toole P.W."/>
        </authorList>
    </citation>
    <scope>NUCLEOTIDE SEQUENCE [LARGE SCALE GENOMIC DNA]</scope>
    <source>
        <strain evidence="1 2">DSM 24301</strain>
    </source>
</reference>
<proteinExistence type="predicted"/>
<accession>A0A0R2MR16</accession>
<dbReference type="Proteomes" id="UP000050969">
    <property type="component" value="Unassembled WGS sequence"/>
</dbReference>
<keyword evidence="2" id="KW-1185">Reference proteome</keyword>
<dbReference type="STRING" id="1293598.IV56_GL002062"/>
<name>A0A0R2MR16_9LACO</name>
<dbReference type="InterPro" id="IPR032254">
    <property type="entry name" value="DUF4828"/>
</dbReference>
<protein>
    <recommendedName>
        <fullName evidence="3">DUF4828 domain-containing protein</fullName>
    </recommendedName>
</protein>
<dbReference type="PATRIC" id="fig|1293598.4.peg.2148"/>
<evidence type="ECO:0000313" key="1">
    <source>
        <dbReference type="EMBL" id="KRO16063.1"/>
    </source>
</evidence>
<gene>
    <name evidence="1" type="ORF">IV56_GL002062</name>
</gene>
<sequence>MARFHEFMTTLSTMLSRKKQAPPTPVSPMLELAQLYTGKFAFVDELTNKSHQLIVNPTLAIKIDGRTLPGQVVGITTDALTFLDHYGYQLIITAKEGHPVTVYDEAEDATYQIIVPETK</sequence>
<comment type="caution">
    <text evidence="1">The sequence shown here is derived from an EMBL/GenBank/DDBJ whole genome shotgun (WGS) entry which is preliminary data.</text>
</comment>
<dbReference type="AlphaFoldDB" id="A0A0R2MR16"/>
<evidence type="ECO:0008006" key="3">
    <source>
        <dbReference type="Google" id="ProtNLM"/>
    </source>
</evidence>